<feature type="transmembrane region" description="Helical" evidence="1">
    <location>
        <begin position="36"/>
        <end position="54"/>
    </location>
</feature>
<organism evidence="2 3">
    <name type="scientific">Candidatus Choladousia intestinavium</name>
    <dbReference type="NCBI Taxonomy" id="2840727"/>
    <lineage>
        <taxon>Bacteria</taxon>
        <taxon>Bacillati</taxon>
        <taxon>Bacillota</taxon>
        <taxon>Clostridia</taxon>
        <taxon>Lachnospirales</taxon>
        <taxon>Lachnospiraceae</taxon>
        <taxon>Lachnospiraceae incertae sedis</taxon>
        <taxon>Candidatus Choladousia</taxon>
    </lineage>
</organism>
<reference evidence="2" key="2">
    <citation type="journal article" date="2021" name="PeerJ">
        <title>Extensive microbial diversity within the chicken gut microbiome revealed by metagenomics and culture.</title>
        <authorList>
            <person name="Gilroy R."/>
            <person name="Ravi A."/>
            <person name="Getino M."/>
            <person name="Pursley I."/>
            <person name="Horton D.L."/>
            <person name="Alikhan N.F."/>
            <person name="Baker D."/>
            <person name="Gharbi K."/>
            <person name="Hall N."/>
            <person name="Watson M."/>
            <person name="Adriaenssens E.M."/>
            <person name="Foster-Nyarko E."/>
            <person name="Jarju S."/>
            <person name="Secka A."/>
            <person name="Antonio M."/>
            <person name="Oren A."/>
            <person name="Chaudhuri R.R."/>
            <person name="La Ragione R."/>
            <person name="Hildebrand F."/>
            <person name="Pallen M.J."/>
        </authorList>
    </citation>
    <scope>NUCLEOTIDE SEQUENCE</scope>
    <source>
        <strain evidence="2">ChiSjej4B22-8148</strain>
    </source>
</reference>
<sequence length="226" mass="25591">MDERSLKEVIREEWKKLSGLTWGQRLGYVWEYYKPLMLGILGVIVVISIAVTMYRNAQIETIFQGYLINCSNLSDITEQMGQEFGDYLGGVENNQEILLSPLSYDPEDTTQYGVANQMKLTTLMAAGDVDVFIMDEETYGELQNLGAFKELSGLMTSEQMEKWEAYLHYDRDPESGEEGVYALELDTSPVLEKYQLYGGGTVYGAVMVGSSRGETGIQFFEYLMNE</sequence>
<dbReference type="Proteomes" id="UP000886757">
    <property type="component" value="Unassembled WGS sequence"/>
</dbReference>
<gene>
    <name evidence="2" type="ORF">IAB31_11440</name>
</gene>
<proteinExistence type="predicted"/>
<dbReference type="Gene3D" id="3.40.190.10">
    <property type="entry name" value="Periplasmic binding protein-like II"/>
    <property type="match status" value="1"/>
</dbReference>
<keyword evidence="1" id="KW-0472">Membrane</keyword>
<keyword evidence="1" id="KW-0812">Transmembrane</keyword>
<name>A0A9D1ADH6_9FIRM</name>
<reference evidence="2" key="1">
    <citation type="submission" date="2020-10" db="EMBL/GenBank/DDBJ databases">
        <authorList>
            <person name="Gilroy R."/>
        </authorList>
    </citation>
    <scope>NUCLEOTIDE SEQUENCE</scope>
    <source>
        <strain evidence="2">ChiSjej4B22-8148</strain>
    </source>
</reference>
<evidence type="ECO:0000256" key="1">
    <source>
        <dbReference type="SAM" id="Phobius"/>
    </source>
</evidence>
<evidence type="ECO:0000313" key="2">
    <source>
        <dbReference type="EMBL" id="HIR14523.1"/>
    </source>
</evidence>
<protein>
    <recommendedName>
        <fullName evidence="4">Extracellular solute-binding protein</fullName>
    </recommendedName>
</protein>
<dbReference type="AlphaFoldDB" id="A0A9D1ADH6"/>
<evidence type="ECO:0000313" key="3">
    <source>
        <dbReference type="Proteomes" id="UP000886757"/>
    </source>
</evidence>
<comment type="caution">
    <text evidence="2">The sequence shown here is derived from an EMBL/GenBank/DDBJ whole genome shotgun (WGS) entry which is preliminary data.</text>
</comment>
<evidence type="ECO:0008006" key="4">
    <source>
        <dbReference type="Google" id="ProtNLM"/>
    </source>
</evidence>
<dbReference type="EMBL" id="DVGK01000129">
    <property type="protein sequence ID" value="HIR14523.1"/>
    <property type="molecule type" value="Genomic_DNA"/>
</dbReference>
<keyword evidence="1" id="KW-1133">Transmembrane helix</keyword>
<accession>A0A9D1ADH6</accession>